<dbReference type="Proteomes" id="UP000321412">
    <property type="component" value="Unassembled WGS sequence"/>
</dbReference>
<proteinExistence type="predicted"/>
<dbReference type="OrthoDB" id="5525805at2"/>
<dbReference type="EMBL" id="VOSM01000016">
    <property type="protein sequence ID" value="TXD34047.1"/>
    <property type="molecule type" value="Genomic_DNA"/>
</dbReference>
<evidence type="ECO:0000256" key="2">
    <source>
        <dbReference type="SAM" id="SignalP"/>
    </source>
</evidence>
<keyword evidence="2" id="KW-0732">Signal</keyword>
<sequence length="254" mass="27258">MKTSKIAPVVVLVVGMGAAAWVVNSTLATVDEGEDKGVEAPFMPRPAPVRVEATKRGGALNALSAGKLDLGDAGGRADGGVASSAEEVGRGGALAHLDRRRRAQRADDEGQPEEDWSEGERAPVGPARWMPERLSEEEAHELQSELDEGEMRQAQLLAMREDRQRSIDVVAPRVGVCFEELRAREPERQGRLALNWTMLAGGGVGVIGEVQVRANVGLREPGFEACVVQVEGLTFEATGESELLVEWVFMPGEP</sequence>
<name>A0A5C6WXA0_9DELT</name>
<evidence type="ECO:0000256" key="1">
    <source>
        <dbReference type="SAM" id="MobiDB-lite"/>
    </source>
</evidence>
<reference evidence="3 4" key="1">
    <citation type="submission" date="2019-08" db="EMBL/GenBank/DDBJ databases">
        <title>Bradymonadales sp. TMQ4.</title>
        <authorList>
            <person name="Liang Q."/>
        </authorList>
    </citation>
    <scope>NUCLEOTIDE SEQUENCE [LARGE SCALE GENOMIC DNA]</scope>
    <source>
        <strain evidence="3 4">TMQ4</strain>
    </source>
</reference>
<evidence type="ECO:0000313" key="3">
    <source>
        <dbReference type="EMBL" id="TXD34047.1"/>
    </source>
</evidence>
<feature type="chain" id="PRO_5022771400" evidence="2">
    <location>
        <begin position="21"/>
        <end position="254"/>
    </location>
</feature>
<dbReference type="AlphaFoldDB" id="A0A5C6WXA0"/>
<feature type="signal peptide" evidence="2">
    <location>
        <begin position="1"/>
        <end position="20"/>
    </location>
</feature>
<protein>
    <submittedName>
        <fullName evidence="3">Uncharacterized protein</fullName>
    </submittedName>
</protein>
<dbReference type="RefSeq" id="WP_146983174.1">
    <property type="nucleotide sequence ID" value="NZ_VOSM01000016.1"/>
</dbReference>
<feature type="region of interest" description="Disordered" evidence="1">
    <location>
        <begin position="76"/>
        <end position="127"/>
    </location>
</feature>
<organism evidence="3 4">
    <name type="scientific">Lujinxingia vulgaris</name>
    <dbReference type="NCBI Taxonomy" id="2600176"/>
    <lineage>
        <taxon>Bacteria</taxon>
        <taxon>Deltaproteobacteria</taxon>
        <taxon>Bradymonadales</taxon>
        <taxon>Lujinxingiaceae</taxon>
        <taxon>Lujinxingia</taxon>
    </lineage>
</organism>
<gene>
    <name evidence="3" type="ORF">FRC98_19500</name>
</gene>
<evidence type="ECO:0000313" key="4">
    <source>
        <dbReference type="Proteomes" id="UP000321412"/>
    </source>
</evidence>
<keyword evidence="4" id="KW-1185">Reference proteome</keyword>
<comment type="caution">
    <text evidence="3">The sequence shown here is derived from an EMBL/GenBank/DDBJ whole genome shotgun (WGS) entry which is preliminary data.</text>
</comment>
<accession>A0A5C6WXA0</accession>